<accession>A0A1F6AS09</accession>
<name>A0A1F6AS09_9BACT</name>
<dbReference type="Proteomes" id="UP000176609">
    <property type="component" value="Unassembled WGS sequence"/>
</dbReference>
<gene>
    <name evidence="2" type="ORF">A2960_02900</name>
</gene>
<feature type="compositionally biased region" description="Polar residues" evidence="1">
    <location>
        <begin position="154"/>
        <end position="168"/>
    </location>
</feature>
<feature type="compositionally biased region" description="Low complexity" evidence="1">
    <location>
        <begin position="169"/>
        <end position="179"/>
    </location>
</feature>
<proteinExistence type="predicted"/>
<evidence type="ECO:0000256" key="1">
    <source>
        <dbReference type="SAM" id="MobiDB-lite"/>
    </source>
</evidence>
<sequence>MNRQKGEIALVLTLLSGGLLLAGILTGKAIIGERAKATGLIRTLAGDFTDSPTGVCKTETIPGDGGFCQSTGIRCFKKDGAVHQLPDPWCDSDSQGAVSYCAGIHQKGTSADKQCASGSVCGDGNCQSPNENWETCRLDCKLNSAHPEYPNGDDPNSNSINRVPANSNGFPPGQFIPPIGGLPGGNYNSGERKPTAEPVVDTTPHNNGFIVIKGSVKKYGEEFQAVQKIKLIDLKDVSGQSFSTFLIRNQEKASIPVITNKILPNYYYEMDRAIIIGFDGKINQQLFQADFAFAAITDADPSKATHSIYNIPICFLPYTDITPIPTQPDNKTIEEYCINNGLAYTGDIDYDNDLINKPTSETTTPTTEKVYGYYTFTVNINDGSGYTNPTYSYIPSNNNNLNGFFYAQTSPTSGNNPIPSNYVSYLGTSPSNFTFSGPISLINTLIFKTNSSWLPDKLLILVPEIKSIRVNSRDIIINPLNSYDQPNQSGISVEPCISSDASLAGDDIKQLCTSQGISIRELIINTGPPTNWTDLSAATPGGGTTGITPPVIETNRPIKISLKANPDPVGWAGNFPGNVDYMIAYVYNLKYDGKTYNCIPERPNNRFPGGIDLHELRSYPTATGSCQTPETFVVNPGRVMDLSFNVRAEIWNNPIIGIDDVAKECPSQILHKVFGKQEKLPSDIYLEIDAKYTNNFLVDRSCSIDTTKAAFR</sequence>
<reference evidence="2 3" key="1">
    <citation type="journal article" date="2016" name="Nat. Commun.">
        <title>Thousands of microbial genomes shed light on interconnected biogeochemical processes in an aquifer system.</title>
        <authorList>
            <person name="Anantharaman K."/>
            <person name="Brown C.T."/>
            <person name="Hug L.A."/>
            <person name="Sharon I."/>
            <person name="Castelle C.J."/>
            <person name="Probst A.J."/>
            <person name="Thomas B.C."/>
            <person name="Singh A."/>
            <person name="Wilkins M.J."/>
            <person name="Karaoz U."/>
            <person name="Brodie E.L."/>
            <person name="Williams K.H."/>
            <person name="Hubbard S.S."/>
            <person name="Banfield J.F."/>
        </authorList>
    </citation>
    <scope>NUCLEOTIDE SEQUENCE [LARGE SCALE GENOMIC DNA]</scope>
</reference>
<protein>
    <submittedName>
        <fullName evidence="2">Uncharacterized protein</fullName>
    </submittedName>
</protein>
<dbReference type="EMBL" id="MFJR01000007">
    <property type="protein sequence ID" value="OGG27067.1"/>
    <property type="molecule type" value="Genomic_DNA"/>
</dbReference>
<dbReference type="AlphaFoldDB" id="A0A1F6AS09"/>
<evidence type="ECO:0000313" key="2">
    <source>
        <dbReference type="EMBL" id="OGG27067.1"/>
    </source>
</evidence>
<evidence type="ECO:0000313" key="3">
    <source>
        <dbReference type="Proteomes" id="UP000176609"/>
    </source>
</evidence>
<organism evidence="2 3">
    <name type="scientific">Candidatus Gottesmanbacteria bacterium RIFCSPLOWO2_01_FULL_39_12b</name>
    <dbReference type="NCBI Taxonomy" id="1798388"/>
    <lineage>
        <taxon>Bacteria</taxon>
        <taxon>Candidatus Gottesmaniibacteriota</taxon>
    </lineage>
</organism>
<feature type="region of interest" description="Disordered" evidence="1">
    <location>
        <begin position="147"/>
        <end position="202"/>
    </location>
</feature>
<comment type="caution">
    <text evidence="2">The sequence shown here is derived from an EMBL/GenBank/DDBJ whole genome shotgun (WGS) entry which is preliminary data.</text>
</comment>